<sequence length="295" mass="34841">MIFLGKINNKSCVFVPTLDSAKEYIKDFTKSTIAEVPIAMVNEYNRYFITSSCRLFFTRHVSKRFSINEKKIEQSKNGKYPIVRLSIGHKKEISRKLSLVMYNAFVRKEWSEVEPKHIDRNPFNCSISNLIDERVLENHEIKDMELQSFPERFTKVSDILLYLYGYKISREDAEDIAANAYIETYCNNSLQAKHANNKWLKTAKHRALDFIEHNKHVRYIEPIDLCKWRCECHQYYGEKIDIISLVEGNRAKTYLRYYLQGYTPTEIAHEFNTTRSNVASIITKQIKRIKIKLQI</sequence>
<organism evidence="1 2">
    <name type="scientific">Bacteroides uniformis</name>
    <dbReference type="NCBI Taxonomy" id="820"/>
    <lineage>
        <taxon>Bacteria</taxon>
        <taxon>Pseudomonadati</taxon>
        <taxon>Bacteroidota</taxon>
        <taxon>Bacteroidia</taxon>
        <taxon>Bacteroidales</taxon>
        <taxon>Bacteroidaceae</taxon>
        <taxon>Bacteroides</taxon>
    </lineage>
</organism>
<accession>A0A1Q6HQE8</accession>
<evidence type="ECO:0000313" key="2">
    <source>
        <dbReference type="Proteomes" id="UP000186549"/>
    </source>
</evidence>
<comment type="caution">
    <text evidence="1">The sequence shown here is derived from an EMBL/GenBank/DDBJ whole genome shotgun (WGS) entry which is preliminary data.</text>
</comment>
<proteinExistence type="predicted"/>
<protein>
    <submittedName>
        <fullName evidence="1">Uncharacterized protein</fullName>
    </submittedName>
</protein>
<dbReference type="InterPro" id="IPR013324">
    <property type="entry name" value="RNA_pol_sigma_r3/r4-like"/>
</dbReference>
<gene>
    <name evidence="1" type="ORF">BHV79_17825</name>
</gene>
<dbReference type="Proteomes" id="UP000186549">
    <property type="component" value="Unassembled WGS sequence"/>
</dbReference>
<name>A0A1Q6HQE8_BACUN</name>
<dbReference type="EMBL" id="MNQU01000332">
    <property type="protein sequence ID" value="OKZ28851.1"/>
    <property type="molecule type" value="Genomic_DNA"/>
</dbReference>
<dbReference type="AlphaFoldDB" id="A0A1Q6HQE8"/>
<evidence type="ECO:0000313" key="1">
    <source>
        <dbReference type="EMBL" id="OKZ28851.1"/>
    </source>
</evidence>
<dbReference type="SUPFAM" id="SSF88659">
    <property type="entry name" value="Sigma3 and sigma4 domains of RNA polymerase sigma factors"/>
    <property type="match status" value="1"/>
</dbReference>
<reference evidence="1 2" key="1">
    <citation type="journal article" date="2016" name="Nat. Biotechnol.">
        <title>Measurement of bacterial replication rates in microbial communities.</title>
        <authorList>
            <person name="Brown C.T."/>
            <person name="Olm M.R."/>
            <person name="Thomas B.C."/>
            <person name="Banfield J.F."/>
        </authorList>
    </citation>
    <scope>NUCLEOTIDE SEQUENCE [LARGE SCALE GENOMIC DNA]</scope>
    <source>
        <strain evidence="1">45_41</strain>
    </source>
</reference>
<dbReference type="Gene3D" id="3.90.75.20">
    <property type="match status" value="1"/>
</dbReference>